<protein>
    <submittedName>
        <fullName evidence="3">Uncharacterized protein</fullName>
    </submittedName>
</protein>
<name>A0A811JPR5_9BILA</name>
<evidence type="ECO:0000313" key="4">
    <source>
        <dbReference type="Proteomes" id="UP000614601"/>
    </source>
</evidence>
<dbReference type="Proteomes" id="UP000614601">
    <property type="component" value="Unassembled WGS sequence"/>
</dbReference>
<feature type="region of interest" description="Disordered" evidence="1">
    <location>
        <begin position="54"/>
        <end position="74"/>
    </location>
</feature>
<organism evidence="3 4">
    <name type="scientific">Bursaphelenchus okinawaensis</name>
    <dbReference type="NCBI Taxonomy" id="465554"/>
    <lineage>
        <taxon>Eukaryota</taxon>
        <taxon>Metazoa</taxon>
        <taxon>Ecdysozoa</taxon>
        <taxon>Nematoda</taxon>
        <taxon>Chromadorea</taxon>
        <taxon>Rhabditida</taxon>
        <taxon>Tylenchina</taxon>
        <taxon>Tylenchomorpha</taxon>
        <taxon>Aphelenchoidea</taxon>
        <taxon>Aphelenchoididae</taxon>
        <taxon>Bursaphelenchus</taxon>
    </lineage>
</organism>
<accession>A0A811JPR5</accession>
<gene>
    <name evidence="3" type="ORF">BOKJ2_LOCUS41</name>
</gene>
<proteinExistence type="predicted"/>
<keyword evidence="4" id="KW-1185">Reference proteome</keyword>
<evidence type="ECO:0000256" key="2">
    <source>
        <dbReference type="SAM" id="SignalP"/>
    </source>
</evidence>
<feature type="chain" id="PRO_5035594315" evidence="2">
    <location>
        <begin position="17"/>
        <end position="96"/>
    </location>
</feature>
<comment type="caution">
    <text evidence="3">The sequence shown here is derived from an EMBL/GenBank/DDBJ whole genome shotgun (WGS) entry which is preliminary data.</text>
</comment>
<evidence type="ECO:0000256" key="1">
    <source>
        <dbReference type="SAM" id="MobiDB-lite"/>
    </source>
</evidence>
<dbReference type="Proteomes" id="UP000783686">
    <property type="component" value="Unassembled WGS sequence"/>
</dbReference>
<sequence length="96" mass="10084">MNRFLFICLLVGVVAALQTEQAPKATRDIFRSRRGYGYGGGATVVETTVVEQVPPVFEQPPPPPPPPPRFGGGYGYGGGYGGGGGGYNRFGGSYWG</sequence>
<dbReference type="EMBL" id="CAJFDH010000001">
    <property type="protein sequence ID" value="CAD5205357.1"/>
    <property type="molecule type" value="Genomic_DNA"/>
</dbReference>
<dbReference type="EMBL" id="CAJFCW020000001">
    <property type="protein sequence ID" value="CAG9076939.1"/>
    <property type="molecule type" value="Genomic_DNA"/>
</dbReference>
<feature type="compositionally biased region" description="Pro residues" evidence="1">
    <location>
        <begin position="57"/>
        <end position="69"/>
    </location>
</feature>
<evidence type="ECO:0000313" key="3">
    <source>
        <dbReference type="EMBL" id="CAD5205357.1"/>
    </source>
</evidence>
<feature type="signal peptide" evidence="2">
    <location>
        <begin position="1"/>
        <end position="16"/>
    </location>
</feature>
<dbReference type="AlphaFoldDB" id="A0A811JPR5"/>
<keyword evidence="2" id="KW-0732">Signal</keyword>
<reference evidence="3" key="1">
    <citation type="submission" date="2020-09" db="EMBL/GenBank/DDBJ databases">
        <authorList>
            <person name="Kikuchi T."/>
        </authorList>
    </citation>
    <scope>NUCLEOTIDE SEQUENCE</scope>
    <source>
        <strain evidence="3">SH1</strain>
    </source>
</reference>